<evidence type="ECO:0000256" key="1">
    <source>
        <dbReference type="SAM" id="SignalP"/>
    </source>
</evidence>
<dbReference type="Gene3D" id="3.40.710.10">
    <property type="entry name" value="DD-peptidase/beta-lactamase superfamily"/>
    <property type="match status" value="1"/>
</dbReference>
<feature type="chain" id="PRO_5002873547" description="Beta-lactamase" evidence="1">
    <location>
        <begin position="30"/>
        <end position="595"/>
    </location>
</feature>
<evidence type="ECO:0000313" key="3">
    <source>
        <dbReference type="Proteomes" id="UP000004699"/>
    </source>
</evidence>
<dbReference type="SUPFAM" id="SSF56601">
    <property type="entry name" value="beta-lactamase/transpeptidase-like"/>
    <property type="match status" value="1"/>
</dbReference>
<accession>B8KTG0</accession>
<proteinExistence type="predicted"/>
<dbReference type="eggNOG" id="COG1680">
    <property type="taxonomic scope" value="Bacteria"/>
</dbReference>
<evidence type="ECO:0008006" key="4">
    <source>
        <dbReference type="Google" id="ProtNLM"/>
    </source>
</evidence>
<reference evidence="3" key="1">
    <citation type="journal article" date="2013" name="BMC Microbiol.">
        <title>Taxonomy and evolution of bacteriochlorophyll a-containing members of the OM60/NOR5 clade of marine gammaproteobacteria: description of Luminiphilus syltensis gen. nov., sp. nov., reclassification of Haliea rubra as Pseudohaliea rubra gen. nov., comb. nov., and emendation of Chromatocurvus halotolerans.</title>
        <authorList>
            <person name="Spring S."/>
            <person name="Riedel T."/>
            <person name="Sproer C."/>
            <person name="Yan S."/>
            <person name="Harder J."/>
            <person name="Fuchs B.M."/>
        </authorList>
    </citation>
    <scope>NUCLEOTIDE SEQUENCE [LARGE SCALE GENOMIC DNA]</scope>
    <source>
        <strain evidence="3">NOR51-B</strain>
    </source>
</reference>
<feature type="signal peptide" evidence="1">
    <location>
        <begin position="1"/>
        <end position="29"/>
    </location>
</feature>
<dbReference type="EMBL" id="DS999411">
    <property type="protein sequence ID" value="EED36009.1"/>
    <property type="molecule type" value="Genomic_DNA"/>
</dbReference>
<dbReference type="HOGENOM" id="CLU_458421_0_0_6"/>
<gene>
    <name evidence="2" type="ORF">NOR51B_1957</name>
</gene>
<dbReference type="Proteomes" id="UP000004699">
    <property type="component" value="Unassembled WGS sequence"/>
</dbReference>
<evidence type="ECO:0000313" key="2">
    <source>
        <dbReference type="EMBL" id="EED36009.1"/>
    </source>
</evidence>
<keyword evidence="1" id="KW-0732">Signal</keyword>
<name>B8KTG0_9GAMM</name>
<organism evidence="2 3">
    <name type="scientific">Luminiphilus syltensis NOR5-1B</name>
    <dbReference type="NCBI Taxonomy" id="565045"/>
    <lineage>
        <taxon>Bacteria</taxon>
        <taxon>Pseudomonadati</taxon>
        <taxon>Pseudomonadota</taxon>
        <taxon>Gammaproteobacteria</taxon>
        <taxon>Cellvibrionales</taxon>
        <taxon>Halieaceae</taxon>
        <taxon>Luminiphilus</taxon>
    </lineage>
</organism>
<sequence length="595" mass="65675">MYPESISDQSRWCFSLFFTLCSLLPMAQADTTVDSTKTTIPADPNSASFATELGNASLRSMRDFAMPPGARAPKTRLSGMLTLESPRFNGGFRIWADYYNRELSVGAMLHELPNISFQFSQQGSDLLPLAEGVQRSSHPYWELILQPGKVWSDPSDQGWSLASIPFSLQERAGNCTHNGVLTWRMNNEGGASQASYQFSSETCGYFQFDGWGTAPALFTAGTVEAKAQFRRLYEHRGNRLPVRPLDQLAEDYPGVDAKNLATADGIAKKDTTVLGMVVNGVHYRSDCFTRAGPYPYCDALAIPTYSVAKSLFAAVATLRMQHVYPQLSQQTISSLLPECDSEHWRGVTIENTLDMATGNYVSAVAGDDEASEEHENFIFADTHREKLTFACNYFQRQTTPATQFVYHTSDTYVLGAALQAFLNKHEPKADLYRSVLATSLWRKLELSPLLDDSKRTYDEASHSFTGYGLTVEADDLVRLADWLANHGGHIAGQAQLDKAMLSASLQRDPTDIGLTAGSEALRYNNGFWAFNAADSLGCPTPLWVPFMSGVSGITVAMFPNGVIYYYISDGYVFRWQSGREAAHQITPLCDSAPAL</sequence>
<dbReference type="STRING" id="565045.NOR51B_1957"/>
<dbReference type="InterPro" id="IPR012338">
    <property type="entry name" value="Beta-lactam/transpept-like"/>
</dbReference>
<keyword evidence="3" id="KW-1185">Reference proteome</keyword>
<protein>
    <recommendedName>
        <fullName evidence="4">Beta-lactamase</fullName>
    </recommendedName>
</protein>
<dbReference type="AlphaFoldDB" id="B8KTG0"/>